<dbReference type="Pfam" id="PF00041">
    <property type="entry name" value="fn3"/>
    <property type="match status" value="2"/>
</dbReference>
<evidence type="ECO:0000259" key="3">
    <source>
        <dbReference type="PROSITE" id="PS50853"/>
    </source>
</evidence>
<comment type="caution">
    <text evidence="4">The sequence shown here is derived from an EMBL/GenBank/DDBJ whole genome shotgun (WGS) entry which is preliminary data.</text>
</comment>
<feature type="domain" description="Fibronectin type-III" evidence="3">
    <location>
        <begin position="139"/>
        <end position="235"/>
    </location>
</feature>
<name>A0ABU7A5F8_9TELE</name>
<evidence type="ECO:0000256" key="2">
    <source>
        <dbReference type="SAM" id="Phobius"/>
    </source>
</evidence>
<keyword evidence="2" id="KW-0812">Transmembrane</keyword>
<evidence type="ECO:0000313" key="4">
    <source>
        <dbReference type="EMBL" id="MED6233329.1"/>
    </source>
</evidence>
<reference evidence="4 5" key="1">
    <citation type="submission" date="2021-07" db="EMBL/GenBank/DDBJ databases">
        <authorList>
            <person name="Palmer J.M."/>
        </authorList>
    </citation>
    <scope>NUCLEOTIDE SEQUENCE [LARGE SCALE GENOMIC DNA]</scope>
    <source>
        <strain evidence="4 5">AT_MEX2019</strain>
        <tissue evidence="4">Muscle</tissue>
    </source>
</reference>
<dbReference type="Gene3D" id="2.60.40.10">
    <property type="entry name" value="Immunoglobulins"/>
    <property type="match status" value="2"/>
</dbReference>
<evidence type="ECO:0000256" key="1">
    <source>
        <dbReference type="ARBA" id="ARBA00023157"/>
    </source>
</evidence>
<dbReference type="SUPFAM" id="SSF49265">
    <property type="entry name" value="Fibronectin type III"/>
    <property type="match status" value="1"/>
</dbReference>
<keyword evidence="1" id="KW-1015">Disulfide bond</keyword>
<keyword evidence="2" id="KW-0472">Membrane</keyword>
<organism evidence="4 5">
    <name type="scientific">Ataeniobius toweri</name>
    <dbReference type="NCBI Taxonomy" id="208326"/>
    <lineage>
        <taxon>Eukaryota</taxon>
        <taxon>Metazoa</taxon>
        <taxon>Chordata</taxon>
        <taxon>Craniata</taxon>
        <taxon>Vertebrata</taxon>
        <taxon>Euteleostomi</taxon>
        <taxon>Actinopterygii</taxon>
        <taxon>Neopterygii</taxon>
        <taxon>Teleostei</taxon>
        <taxon>Neoteleostei</taxon>
        <taxon>Acanthomorphata</taxon>
        <taxon>Ovalentaria</taxon>
        <taxon>Atherinomorphae</taxon>
        <taxon>Cyprinodontiformes</taxon>
        <taxon>Goodeidae</taxon>
        <taxon>Ataeniobius</taxon>
    </lineage>
</organism>
<dbReference type="InterPro" id="IPR003961">
    <property type="entry name" value="FN3_dom"/>
</dbReference>
<dbReference type="InterPro" id="IPR013783">
    <property type="entry name" value="Ig-like_fold"/>
</dbReference>
<dbReference type="InterPro" id="IPR036116">
    <property type="entry name" value="FN3_sf"/>
</dbReference>
<dbReference type="CDD" id="cd00063">
    <property type="entry name" value="FN3"/>
    <property type="match status" value="2"/>
</dbReference>
<gene>
    <name evidence="4" type="ORF">ATANTOWER_010251</name>
</gene>
<proteinExistence type="predicted"/>
<dbReference type="PANTHER" id="PTHR44170:SF53">
    <property type="entry name" value="DS CELL ADHESION MOLECULE LIKE 1"/>
    <property type="match status" value="1"/>
</dbReference>
<evidence type="ECO:0000313" key="5">
    <source>
        <dbReference type="Proteomes" id="UP001345963"/>
    </source>
</evidence>
<dbReference type="PANTHER" id="PTHR44170">
    <property type="entry name" value="PROTEIN SIDEKICK"/>
    <property type="match status" value="1"/>
</dbReference>
<feature type="transmembrane region" description="Helical" evidence="2">
    <location>
        <begin position="262"/>
        <end position="284"/>
    </location>
</feature>
<protein>
    <recommendedName>
        <fullName evidence="3">Fibronectin type-III domain-containing protein</fullName>
    </recommendedName>
</protein>
<dbReference type="EMBL" id="JAHUTI010002286">
    <property type="protein sequence ID" value="MED6233329.1"/>
    <property type="molecule type" value="Genomic_DNA"/>
</dbReference>
<dbReference type="Proteomes" id="UP001345963">
    <property type="component" value="Unassembled WGS sequence"/>
</dbReference>
<keyword evidence="2" id="KW-1133">Transmembrane helix</keyword>
<feature type="domain" description="Fibronectin type-III" evidence="3">
    <location>
        <begin position="1"/>
        <end position="82"/>
    </location>
</feature>
<feature type="non-terminal residue" evidence="4">
    <location>
        <position position="1"/>
    </location>
</feature>
<keyword evidence="5" id="KW-1185">Reference proteome</keyword>
<accession>A0ABU7A5F8</accession>
<dbReference type="SMART" id="SM00060">
    <property type="entry name" value="FN3"/>
    <property type="match status" value="2"/>
</dbReference>
<dbReference type="PROSITE" id="PS50853">
    <property type="entry name" value="FN3"/>
    <property type="match status" value="2"/>
</dbReference>
<sequence>PPNVELRNGVLRSYIISYREYDRVALQFQKLQQLSVTATREEESTILTNLNPSTQYSVLVQAKTNAGAGPASTTSFCSTLDEVKETTPATTLLSSTAASTKLMQTTTLTKAHTTSTGTISTSTVWEQSTLQSTHLTTVPPDPPVVGLKEVIDNTISLFWTPGFEGNSPITGFYLEYKAANASWDYTKAIVDFSSNETDATIIEINPSTYNIRMFAKNSMGTSKASNVLIVTIEDRGQQQSNFSTTVSTITQSSAIVENRGGVHTAAIIVPIVLMLSIGAFIMVWQLRRIKQRSGSLNMWLTNGAIYYKDSEPLQEL</sequence>